<comment type="caution">
    <text evidence="1">The sequence shown here is derived from an EMBL/GenBank/DDBJ whole genome shotgun (WGS) entry which is preliminary data.</text>
</comment>
<reference evidence="1" key="2">
    <citation type="submission" date="2020-06" db="EMBL/GenBank/DDBJ databases">
        <title>Helianthus annuus Genome sequencing and assembly Release 2.</title>
        <authorList>
            <person name="Gouzy J."/>
            <person name="Langlade N."/>
            <person name="Munos S."/>
        </authorList>
    </citation>
    <scope>NUCLEOTIDE SEQUENCE</scope>
    <source>
        <tissue evidence="1">Leaves</tissue>
    </source>
</reference>
<name>A0A9K3IQK6_HELAN</name>
<dbReference type="Gramene" id="mRNA:HanXRQr2_Chr06g0246311">
    <property type="protein sequence ID" value="mRNA:HanXRQr2_Chr06g0246311"/>
    <property type="gene ID" value="HanXRQr2_Chr06g0246311"/>
</dbReference>
<dbReference type="Proteomes" id="UP000215914">
    <property type="component" value="Unassembled WGS sequence"/>
</dbReference>
<organism evidence="1 2">
    <name type="scientific">Helianthus annuus</name>
    <name type="common">Common sunflower</name>
    <dbReference type="NCBI Taxonomy" id="4232"/>
    <lineage>
        <taxon>Eukaryota</taxon>
        <taxon>Viridiplantae</taxon>
        <taxon>Streptophyta</taxon>
        <taxon>Embryophyta</taxon>
        <taxon>Tracheophyta</taxon>
        <taxon>Spermatophyta</taxon>
        <taxon>Magnoliopsida</taxon>
        <taxon>eudicotyledons</taxon>
        <taxon>Gunneridae</taxon>
        <taxon>Pentapetalae</taxon>
        <taxon>asterids</taxon>
        <taxon>campanulids</taxon>
        <taxon>Asterales</taxon>
        <taxon>Asteraceae</taxon>
        <taxon>Asteroideae</taxon>
        <taxon>Heliantheae alliance</taxon>
        <taxon>Heliantheae</taxon>
        <taxon>Helianthus</taxon>
    </lineage>
</organism>
<gene>
    <name evidence="1" type="ORF">HanXRQr2_Chr06g0246311</name>
</gene>
<sequence>MVNQFGNLKGDILFMRMSKDPICIGDILSFTVDARENAASCISDVSEIDESSFVKELHYRQEDY</sequence>
<proteinExistence type="predicted"/>
<accession>A0A9K3IQK6</accession>
<protein>
    <submittedName>
        <fullName evidence="1">Uncharacterized protein</fullName>
    </submittedName>
</protein>
<evidence type="ECO:0000313" key="1">
    <source>
        <dbReference type="EMBL" id="KAF5801281.1"/>
    </source>
</evidence>
<reference evidence="1" key="1">
    <citation type="journal article" date="2017" name="Nature">
        <title>The sunflower genome provides insights into oil metabolism, flowering and Asterid evolution.</title>
        <authorList>
            <person name="Badouin H."/>
            <person name="Gouzy J."/>
            <person name="Grassa C.J."/>
            <person name="Murat F."/>
            <person name="Staton S.E."/>
            <person name="Cottret L."/>
            <person name="Lelandais-Briere C."/>
            <person name="Owens G.L."/>
            <person name="Carrere S."/>
            <person name="Mayjonade B."/>
            <person name="Legrand L."/>
            <person name="Gill N."/>
            <person name="Kane N.C."/>
            <person name="Bowers J.E."/>
            <person name="Hubner S."/>
            <person name="Bellec A."/>
            <person name="Berard A."/>
            <person name="Berges H."/>
            <person name="Blanchet N."/>
            <person name="Boniface M.C."/>
            <person name="Brunel D."/>
            <person name="Catrice O."/>
            <person name="Chaidir N."/>
            <person name="Claudel C."/>
            <person name="Donnadieu C."/>
            <person name="Faraut T."/>
            <person name="Fievet G."/>
            <person name="Helmstetter N."/>
            <person name="King M."/>
            <person name="Knapp S.J."/>
            <person name="Lai Z."/>
            <person name="Le Paslier M.C."/>
            <person name="Lippi Y."/>
            <person name="Lorenzon L."/>
            <person name="Mandel J.R."/>
            <person name="Marage G."/>
            <person name="Marchand G."/>
            <person name="Marquand E."/>
            <person name="Bret-Mestries E."/>
            <person name="Morien E."/>
            <person name="Nambeesan S."/>
            <person name="Nguyen T."/>
            <person name="Pegot-Espagnet P."/>
            <person name="Pouilly N."/>
            <person name="Raftis F."/>
            <person name="Sallet E."/>
            <person name="Schiex T."/>
            <person name="Thomas J."/>
            <person name="Vandecasteele C."/>
            <person name="Vares D."/>
            <person name="Vear F."/>
            <person name="Vautrin S."/>
            <person name="Crespi M."/>
            <person name="Mangin B."/>
            <person name="Burke J.M."/>
            <person name="Salse J."/>
            <person name="Munos S."/>
            <person name="Vincourt P."/>
            <person name="Rieseberg L.H."/>
            <person name="Langlade N.B."/>
        </authorList>
    </citation>
    <scope>NUCLEOTIDE SEQUENCE</scope>
    <source>
        <tissue evidence="1">Leaves</tissue>
    </source>
</reference>
<dbReference type="EMBL" id="MNCJ02000321">
    <property type="protein sequence ID" value="KAF5801281.1"/>
    <property type="molecule type" value="Genomic_DNA"/>
</dbReference>
<dbReference type="AlphaFoldDB" id="A0A9K3IQK6"/>
<keyword evidence="2" id="KW-1185">Reference proteome</keyword>
<evidence type="ECO:0000313" key="2">
    <source>
        <dbReference type="Proteomes" id="UP000215914"/>
    </source>
</evidence>